<protein>
    <submittedName>
        <fullName evidence="3">SDR family oxidoreductase</fullName>
    </submittedName>
</protein>
<gene>
    <name evidence="3" type="ORF">ACFQRI_17015</name>
</gene>
<evidence type="ECO:0000256" key="1">
    <source>
        <dbReference type="ARBA" id="ARBA00006484"/>
    </source>
</evidence>
<dbReference type="SUPFAM" id="SSF51735">
    <property type="entry name" value="NAD(P)-binding Rossmann-fold domains"/>
    <property type="match status" value="1"/>
</dbReference>
<accession>A0ABW2LNB7</accession>
<keyword evidence="4" id="KW-1185">Reference proteome</keyword>
<dbReference type="RefSeq" id="WP_380669672.1">
    <property type="nucleotide sequence ID" value="NZ_JBHTCJ010000008.1"/>
</dbReference>
<dbReference type="Gene3D" id="3.40.50.720">
    <property type="entry name" value="NAD(P)-binding Rossmann-like Domain"/>
    <property type="match status" value="1"/>
</dbReference>
<dbReference type="InterPro" id="IPR002347">
    <property type="entry name" value="SDR_fam"/>
</dbReference>
<dbReference type="PANTHER" id="PTHR44196:SF1">
    <property type="entry name" value="DEHYDROGENASE_REDUCTASE SDR FAMILY MEMBER 7B"/>
    <property type="match status" value="1"/>
</dbReference>
<dbReference type="NCBIfam" id="NF006099">
    <property type="entry name" value="PRK08251.1"/>
    <property type="match status" value="1"/>
</dbReference>
<comment type="caution">
    <text evidence="3">The sequence shown here is derived from an EMBL/GenBank/DDBJ whole genome shotgun (WGS) entry which is preliminary data.</text>
</comment>
<dbReference type="PANTHER" id="PTHR44196">
    <property type="entry name" value="DEHYDROGENASE/REDUCTASE SDR FAMILY MEMBER 7B"/>
    <property type="match status" value="1"/>
</dbReference>
<name>A0ABW2LNB7_9PSEU</name>
<reference evidence="4" key="1">
    <citation type="journal article" date="2019" name="Int. J. Syst. Evol. Microbiol.">
        <title>The Global Catalogue of Microorganisms (GCM) 10K type strain sequencing project: providing services to taxonomists for standard genome sequencing and annotation.</title>
        <authorList>
            <consortium name="The Broad Institute Genomics Platform"/>
            <consortium name="The Broad Institute Genome Sequencing Center for Infectious Disease"/>
            <person name="Wu L."/>
            <person name="Ma J."/>
        </authorList>
    </citation>
    <scope>NUCLEOTIDE SEQUENCE [LARGE SCALE GENOMIC DNA]</scope>
    <source>
        <strain evidence="4">WLHS5</strain>
    </source>
</reference>
<keyword evidence="2" id="KW-0560">Oxidoreductase</keyword>
<sequence length="249" mass="26882">MRTNIVITGASSGLGAGMARRFAAQGRNLALCARRTERLDELAEELTARHPGIRVITRELDVNDHERVFEVFEEFRAELGTLDRVIVNAGLGKGARIGTGHFEANKQTVETNHVAALAQCEAAMGIFRQQNAGHLVVVSSFASLRGMPKQMTAYASSKAGASALAEGIRADVLRTPIQVTTVLPGYIESEMTGAKEGGTPLLAGAERGVRAMVEAIEKERAKAFVPAWPWRPLSLLVRLLPAKMLRELA</sequence>
<dbReference type="Pfam" id="PF00106">
    <property type="entry name" value="adh_short"/>
    <property type="match status" value="1"/>
</dbReference>
<proteinExistence type="inferred from homology"/>
<evidence type="ECO:0000313" key="4">
    <source>
        <dbReference type="Proteomes" id="UP001596504"/>
    </source>
</evidence>
<dbReference type="PRINTS" id="PR00081">
    <property type="entry name" value="GDHRDH"/>
</dbReference>
<evidence type="ECO:0000256" key="2">
    <source>
        <dbReference type="ARBA" id="ARBA00023002"/>
    </source>
</evidence>
<evidence type="ECO:0000313" key="3">
    <source>
        <dbReference type="EMBL" id="MFC7343105.1"/>
    </source>
</evidence>
<dbReference type="Proteomes" id="UP001596504">
    <property type="component" value="Unassembled WGS sequence"/>
</dbReference>
<dbReference type="EMBL" id="JBHTCJ010000008">
    <property type="protein sequence ID" value="MFC7343105.1"/>
    <property type="molecule type" value="Genomic_DNA"/>
</dbReference>
<dbReference type="InterPro" id="IPR036291">
    <property type="entry name" value="NAD(P)-bd_dom_sf"/>
</dbReference>
<organism evidence="3 4">
    <name type="scientific">Saccharopolyspora griseoalba</name>
    <dbReference type="NCBI Taxonomy" id="1431848"/>
    <lineage>
        <taxon>Bacteria</taxon>
        <taxon>Bacillati</taxon>
        <taxon>Actinomycetota</taxon>
        <taxon>Actinomycetes</taxon>
        <taxon>Pseudonocardiales</taxon>
        <taxon>Pseudonocardiaceae</taxon>
        <taxon>Saccharopolyspora</taxon>
    </lineage>
</organism>
<comment type="similarity">
    <text evidence="1">Belongs to the short-chain dehydrogenases/reductases (SDR) family.</text>
</comment>